<sequence>MTPQPTATTGVRTGIPVPVILAVVTVFITSGLGLPFKLIPVLLLGAEPGLVPAVDEVSVATITVVVIARSIIEVVAAALLLRRSAAARAVLTAACMASFVVTFLSLTPDMYEIAGAVPPTMISVAVIVLLHLPGVNRWLAPMPRDAHEPRRPLQATLGALTALVWSLPLLVVAIFFVARVDWSYRAAQPWFESLFPFLIGGDIALLLGLEMVALSLPAFVAALACFRRVRFAPALIVLSAAVAIGYLRHAVGTVAPSDPFVATILGVVALAALASVALLHSSSVLAWFSIGSDAPAEDVVAAS</sequence>
<reference evidence="2 3" key="1">
    <citation type="submission" date="2020-02" db="EMBL/GenBank/DDBJ databases">
        <title>Whole-genome analyses of novel actinobacteria.</title>
        <authorList>
            <person name="Sahin N."/>
        </authorList>
    </citation>
    <scope>NUCLEOTIDE SEQUENCE [LARGE SCALE GENOMIC DNA]</scope>
    <source>
        <strain evidence="2 3">KC13</strain>
    </source>
</reference>
<comment type="caution">
    <text evidence="2">The sequence shown here is derived from an EMBL/GenBank/DDBJ whole genome shotgun (WGS) entry which is preliminary data.</text>
</comment>
<evidence type="ECO:0000256" key="1">
    <source>
        <dbReference type="SAM" id="Phobius"/>
    </source>
</evidence>
<feature type="transmembrane region" description="Helical" evidence="1">
    <location>
        <begin position="19"/>
        <end position="39"/>
    </location>
</feature>
<organism evidence="2 3">
    <name type="scientific">Nocardioides turkmenicus</name>
    <dbReference type="NCBI Taxonomy" id="2711220"/>
    <lineage>
        <taxon>Bacteria</taxon>
        <taxon>Bacillati</taxon>
        <taxon>Actinomycetota</taxon>
        <taxon>Actinomycetes</taxon>
        <taxon>Propionibacteriales</taxon>
        <taxon>Nocardioidaceae</taxon>
        <taxon>Nocardioides</taxon>
    </lineage>
</organism>
<feature type="transmembrane region" description="Helical" evidence="1">
    <location>
        <begin position="153"/>
        <end position="177"/>
    </location>
</feature>
<keyword evidence="1" id="KW-0472">Membrane</keyword>
<name>A0A6M1R899_9ACTN</name>
<feature type="transmembrane region" description="Helical" evidence="1">
    <location>
        <begin position="231"/>
        <end position="248"/>
    </location>
</feature>
<feature type="transmembrane region" description="Helical" evidence="1">
    <location>
        <begin position="260"/>
        <end position="279"/>
    </location>
</feature>
<feature type="transmembrane region" description="Helical" evidence="1">
    <location>
        <begin position="59"/>
        <end position="81"/>
    </location>
</feature>
<feature type="transmembrane region" description="Helical" evidence="1">
    <location>
        <begin position="113"/>
        <end position="132"/>
    </location>
</feature>
<evidence type="ECO:0000313" key="3">
    <source>
        <dbReference type="Proteomes" id="UP000483261"/>
    </source>
</evidence>
<proteinExistence type="predicted"/>
<keyword evidence="1" id="KW-0812">Transmembrane</keyword>
<feature type="transmembrane region" description="Helical" evidence="1">
    <location>
        <begin position="88"/>
        <end position="107"/>
    </location>
</feature>
<feature type="transmembrane region" description="Helical" evidence="1">
    <location>
        <begin position="197"/>
        <end position="224"/>
    </location>
</feature>
<keyword evidence="1" id="KW-1133">Transmembrane helix</keyword>
<accession>A0A6M1R899</accession>
<dbReference type="EMBL" id="JAALAA010000010">
    <property type="protein sequence ID" value="NGN93808.1"/>
    <property type="molecule type" value="Genomic_DNA"/>
</dbReference>
<dbReference type="AlphaFoldDB" id="A0A6M1R899"/>
<gene>
    <name evidence="2" type="ORF">G5C66_13775</name>
</gene>
<evidence type="ECO:0000313" key="2">
    <source>
        <dbReference type="EMBL" id="NGN93808.1"/>
    </source>
</evidence>
<dbReference type="RefSeq" id="WP_165111530.1">
    <property type="nucleotide sequence ID" value="NZ_JAALAA010000010.1"/>
</dbReference>
<protein>
    <submittedName>
        <fullName evidence="2">Uncharacterized protein</fullName>
    </submittedName>
</protein>
<keyword evidence="3" id="KW-1185">Reference proteome</keyword>
<dbReference type="Proteomes" id="UP000483261">
    <property type="component" value="Unassembled WGS sequence"/>
</dbReference>